<accession>A0ABP0RDT8</accession>
<organism evidence="1 2">
    <name type="scientific">Durusdinium trenchii</name>
    <dbReference type="NCBI Taxonomy" id="1381693"/>
    <lineage>
        <taxon>Eukaryota</taxon>
        <taxon>Sar</taxon>
        <taxon>Alveolata</taxon>
        <taxon>Dinophyceae</taxon>
        <taxon>Suessiales</taxon>
        <taxon>Symbiodiniaceae</taxon>
        <taxon>Durusdinium</taxon>
    </lineage>
</organism>
<dbReference type="EMBL" id="CAXAMN010025717">
    <property type="protein sequence ID" value="CAK9097346.1"/>
    <property type="molecule type" value="Genomic_DNA"/>
</dbReference>
<evidence type="ECO:0000313" key="1">
    <source>
        <dbReference type="EMBL" id="CAK9097346.1"/>
    </source>
</evidence>
<evidence type="ECO:0000313" key="2">
    <source>
        <dbReference type="Proteomes" id="UP001642484"/>
    </source>
</evidence>
<comment type="caution">
    <text evidence="1">The sequence shown here is derived from an EMBL/GenBank/DDBJ whole genome shotgun (WGS) entry which is preliminary data.</text>
</comment>
<protein>
    <submittedName>
        <fullName evidence="1">Uncharacterized protein</fullName>
    </submittedName>
</protein>
<sequence>MSRFFAGQPFRTRVPPPQLASLKNSSARTVCHWVRINKMHDDRQRFFGFEGRSGFAEVSANFQADSLCSLCIFLLPPNPVEFQVDRPVTFTSRAGGLQV</sequence>
<proteinExistence type="predicted"/>
<name>A0ABP0RDT8_9DINO</name>
<dbReference type="Proteomes" id="UP001642484">
    <property type="component" value="Unassembled WGS sequence"/>
</dbReference>
<reference evidence="1 2" key="1">
    <citation type="submission" date="2024-02" db="EMBL/GenBank/DDBJ databases">
        <authorList>
            <person name="Chen Y."/>
            <person name="Shah S."/>
            <person name="Dougan E. K."/>
            <person name="Thang M."/>
            <person name="Chan C."/>
        </authorList>
    </citation>
    <scope>NUCLEOTIDE SEQUENCE [LARGE SCALE GENOMIC DNA]</scope>
</reference>
<keyword evidence="2" id="KW-1185">Reference proteome</keyword>
<gene>
    <name evidence="1" type="ORF">CCMP2556_LOCUS46220</name>
</gene>